<reference evidence="3" key="1">
    <citation type="journal article" date="2020" name="Stud. Mycol.">
        <title>101 Dothideomycetes genomes: a test case for predicting lifestyles and emergence of pathogens.</title>
        <authorList>
            <person name="Haridas S."/>
            <person name="Albert R."/>
            <person name="Binder M."/>
            <person name="Bloem J."/>
            <person name="Labutti K."/>
            <person name="Salamov A."/>
            <person name="Andreopoulos B."/>
            <person name="Baker S."/>
            <person name="Barry K."/>
            <person name="Bills G."/>
            <person name="Bluhm B."/>
            <person name="Cannon C."/>
            <person name="Castanera R."/>
            <person name="Culley D."/>
            <person name="Daum C."/>
            <person name="Ezra D."/>
            <person name="Gonzalez J."/>
            <person name="Henrissat B."/>
            <person name="Kuo A."/>
            <person name="Liang C."/>
            <person name="Lipzen A."/>
            <person name="Lutzoni F."/>
            <person name="Magnuson J."/>
            <person name="Mondo S."/>
            <person name="Nolan M."/>
            <person name="Ohm R."/>
            <person name="Pangilinan J."/>
            <person name="Park H.-J."/>
            <person name="Ramirez L."/>
            <person name="Alfaro M."/>
            <person name="Sun H."/>
            <person name="Tritt A."/>
            <person name="Yoshinaga Y."/>
            <person name="Zwiers L.-H."/>
            <person name="Turgeon B."/>
            <person name="Goodwin S."/>
            <person name="Spatafora J."/>
            <person name="Crous P."/>
            <person name="Grigoriev I."/>
        </authorList>
    </citation>
    <scope>NUCLEOTIDE SEQUENCE</scope>
    <source>
        <strain evidence="3">CBS 116435</strain>
    </source>
</reference>
<protein>
    <submittedName>
        <fullName evidence="3">FAD dependent oxidoreductase</fullName>
    </submittedName>
</protein>
<gene>
    <name evidence="3" type="ORF">K431DRAFT_288309</name>
</gene>
<dbReference type="Pfam" id="PF01266">
    <property type="entry name" value="DAO"/>
    <property type="match status" value="1"/>
</dbReference>
<dbReference type="InterPro" id="IPR036188">
    <property type="entry name" value="FAD/NAD-bd_sf"/>
</dbReference>
<dbReference type="SUPFAM" id="SSF51905">
    <property type="entry name" value="FAD/NAD(P)-binding domain"/>
    <property type="match status" value="1"/>
</dbReference>
<dbReference type="InterPro" id="IPR006076">
    <property type="entry name" value="FAD-dep_OxRdtase"/>
</dbReference>
<dbReference type="AlphaFoldDB" id="A0A9P4Q451"/>
<accession>A0A9P4Q451</accession>
<feature type="region of interest" description="Disordered" evidence="1">
    <location>
        <begin position="1"/>
        <end position="23"/>
    </location>
</feature>
<dbReference type="EMBL" id="MU003838">
    <property type="protein sequence ID" value="KAF2717697.1"/>
    <property type="molecule type" value="Genomic_DNA"/>
</dbReference>
<proteinExistence type="predicted"/>
<evidence type="ECO:0000259" key="2">
    <source>
        <dbReference type="Pfam" id="PF01266"/>
    </source>
</evidence>
<dbReference type="OrthoDB" id="429143at2759"/>
<dbReference type="GO" id="GO:0005737">
    <property type="term" value="C:cytoplasm"/>
    <property type="evidence" value="ECO:0007669"/>
    <property type="project" value="TreeGrafter"/>
</dbReference>
<comment type="caution">
    <text evidence="3">The sequence shown here is derived from an EMBL/GenBank/DDBJ whole genome shotgun (WGS) entry which is preliminary data.</text>
</comment>
<dbReference type="Gene3D" id="3.50.50.60">
    <property type="entry name" value="FAD/NAD(P)-binding domain"/>
    <property type="match status" value="1"/>
</dbReference>
<dbReference type="Gene3D" id="3.30.9.10">
    <property type="entry name" value="D-Amino Acid Oxidase, subunit A, domain 2"/>
    <property type="match status" value="1"/>
</dbReference>
<keyword evidence="4" id="KW-1185">Reference proteome</keyword>
<evidence type="ECO:0000256" key="1">
    <source>
        <dbReference type="SAM" id="MobiDB-lite"/>
    </source>
</evidence>
<dbReference type="Proteomes" id="UP000799441">
    <property type="component" value="Unassembled WGS sequence"/>
</dbReference>
<dbReference type="PANTHER" id="PTHR13847:SF284">
    <property type="entry name" value="FAD DEPENDENT OXIDOREDUCTASE DOMAIN-CONTAINING PROTEIN"/>
    <property type="match status" value="1"/>
</dbReference>
<evidence type="ECO:0000313" key="3">
    <source>
        <dbReference type="EMBL" id="KAF2717697.1"/>
    </source>
</evidence>
<feature type="domain" description="FAD dependent oxidoreductase" evidence="2">
    <location>
        <begin position="42"/>
        <end position="424"/>
    </location>
</feature>
<name>A0A9P4Q451_9PEZI</name>
<evidence type="ECO:0000313" key="4">
    <source>
        <dbReference type="Proteomes" id="UP000799441"/>
    </source>
</evidence>
<dbReference type="PANTHER" id="PTHR13847">
    <property type="entry name" value="SARCOSINE DEHYDROGENASE-RELATED"/>
    <property type="match status" value="1"/>
</dbReference>
<organism evidence="3 4">
    <name type="scientific">Polychaeton citri CBS 116435</name>
    <dbReference type="NCBI Taxonomy" id="1314669"/>
    <lineage>
        <taxon>Eukaryota</taxon>
        <taxon>Fungi</taxon>
        <taxon>Dikarya</taxon>
        <taxon>Ascomycota</taxon>
        <taxon>Pezizomycotina</taxon>
        <taxon>Dothideomycetes</taxon>
        <taxon>Dothideomycetidae</taxon>
        <taxon>Capnodiales</taxon>
        <taxon>Capnodiaceae</taxon>
        <taxon>Polychaeton</taxon>
    </lineage>
</organism>
<sequence>MEKRASIPPGLPKPSPTVSYWQDPPSDIAGLRTTSKLPTSADYIIIGSGISGACIAHNLLSKKPNASVLMLEARTACSGATGRNGGHTKAASYRSFLEHERELGLEEAVKIARLEYENIIATHRLAKEYGIQCDSNPCQTVDIIHSQTQLDEGKRAIARMRQVLGEGDPAAKYEILEDAEEVESRFLTPGALGAFTYFAGSISAYAFAIGMLKVSLEQGLNLQTNTPAHSIERKGDLWEVKTSRGMVSSPNVILATNGYTAHLLKSMQGVIVPLHGQVVAQRPGSRLPNGGSLDYTYSFIYENGYEYMITRPPGSRHEGDMVIGGGLGKLPNDGESQYGNTDDTALSSTITFYLRDCTADYFGDNWGEDHPHGRVRKEWSGIMGASADGLPYVGSVPDSPGLWMSACFNGHGMVWCLKSAEALVATLVGDRAEQIVIDRWFPRSARLTKERMSRKFGGRVDLKVPGEAKFGVRSRL</sequence>